<accession>A0ABR2KDA4</accession>
<dbReference type="SUPFAM" id="SSF48065">
    <property type="entry name" value="DBL homology domain (DH-domain)"/>
    <property type="match status" value="1"/>
</dbReference>
<dbReference type="PANTHER" id="PTHR46093:SF18">
    <property type="entry name" value="FIBRONECTIN TYPE-III DOMAIN-CONTAINING PROTEIN"/>
    <property type="match status" value="1"/>
</dbReference>
<proteinExistence type="predicted"/>
<feature type="domain" description="DH" evidence="3">
    <location>
        <begin position="192"/>
        <end position="371"/>
    </location>
</feature>
<keyword evidence="1" id="KW-0880">Kelch repeat</keyword>
<protein>
    <recommendedName>
        <fullName evidence="3">DH domain-containing protein</fullName>
    </recommendedName>
</protein>
<dbReference type="PROSITE" id="PS50010">
    <property type="entry name" value="DH_2"/>
    <property type="match status" value="1"/>
</dbReference>
<dbReference type="InterPro" id="IPR035899">
    <property type="entry name" value="DBL_dom_sf"/>
</dbReference>
<dbReference type="Pfam" id="PF24981">
    <property type="entry name" value="Beta-prop_ATRN-LZTR1"/>
    <property type="match status" value="1"/>
</dbReference>
<comment type="caution">
    <text evidence="4">The sequence shown here is derived from an EMBL/GenBank/DDBJ whole genome shotgun (WGS) entry which is preliminary data.</text>
</comment>
<gene>
    <name evidence="4" type="ORF">M9Y10_033850</name>
</gene>
<dbReference type="Pfam" id="PF00621">
    <property type="entry name" value="RhoGEF"/>
    <property type="match status" value="1"/>
</dbReference>
<dbReference type="InterPro" id="IPR056737">
    <property type="entry name" value="Beta-prop_ATRN-MKLN-like"/>
</dbReference>
<dbReference type="InterPro" id="IPR015915">
    <property type="entry name" value="Kelch-typ_b-propeller"/>
</dbReference>
<dbReference type="Proteomes" id="UP001470230">
    <property type="component" value="Unassembled WGS sequence"/>
</dbReference>
<keyword evidence="2" id="KW-0677">Repeat</keyword>
<reference evidence="4 5" key="1">
    <citation type="submission" date="2024-04" db="EMBL/GenBank/DDBJ databases">
        <title>Tritrichomonas musculus Genome.</title>
        <authorList>
            <person name="Alves-Ferreira E."/>
            <person name="Grigg M."/>
            <person name="Lorenzi H."/>
            <person name="Galac M."/>
        </authorList>
    </citation>
    <scope>NUCLEOTIDE SEQUENCE [LARGE SCALE GENOMIC DNA]</scope>
    <source>
        <strain evidence="4 5">EAF2021</strain>
    </source>
</reference>
<evidence type="ECO:0000259" key="3">
    <source>
        <dbReference type="PROSITE" id="PS50010"/>
    </source>
</evidence>
<dbReference type="SMART" id="SM00325">
    <property type="entry name" value="RhoGEF"/>
    <property type="match status" value="1"/>
</dbReference>
<name>A0ABR2KDA4_9EUKA</name>
<organism evidence="4 5">
    <name type="scientific">Tritrichomonas musculus</name>
    <dbReference type="NCBI Taxonomy" id="1915356"/>
    <lineage>
        <taxon>Eukaryota</taxon>
        <taxon>Metamonada</taxon>
        <taxon>Parabasalia</taxon>
        <taxon>Tritrichomonadida</taxon>
        <taxon>Tritrichomonadidae</taxon>
        <taxon>Tritrichomonas</taxon>
    </lineage>
</organism>
<dbReference type="InterPro" id="IPR006652">
    <property type="entry name" value="Kelch_1"/>
</dbReference>
<dbReference type="Gene3D" id="1.20.900.10">
    <property type="entry name" value="Dbl homology (DH) domain"/>
    <property type="match status" value="1"/>
</dbReference>
<evidence type="ECO:0000313" key="4">
    <source>
        <dbReference type="EMBL" id="KAK8889106.1"/>
    </source>
</evidence>
<keyword evidence="5" id="KW-1185">Reference proteome</keyword>
<dbReference type="InterPro" id="IPR011043">
    <property type="entry name" value="Gal_Oxase/kelch_b-propeller"/>
</dbReference>
<dbReference type="InterPro" id="IPR000219">
    <property type="entry name" value="DH_dom"/>
</dbReference>
<sequence>MSVTEAKWVYFPKIKVITTKNNQIYVSKDEFTKHLEANDELLNLYGGTISVLYVCSNTFSISFEQLNEAIPLSEILNLVCSIPKSSSSYIYPTVWLEFSNNRHGINFKIPVCEYEGNFLLNYDFHFQSPFSTKMALQLFTQTLDIENDNAFFANSKSELYESDYSNFLKEIINDKLFIVVKLTKKKVKNIKERINTIKEVLESEVSYNLRLLKLKDICNFFDEHAILDNENQMLFQSLIDSLYAMSNDIKIKLSSYTSYYMVPLGQIFLKYTSLIPVYVRYADLLQEAMAKFRKNMENPLFKNIVDKYQSEPYFDMLSLEQYLHEPDQRLPRYRMLIQRAFDSTPWGHPDKVLLMSVIEKFNNERIKNNGECLFEQSTLDKYPSELNEYLYYLPLENGQGYICNYKVLFNNEQSIAVLYSDYMRILNISTVSTKVIDYPNLRFLNSDEEIIENPSFECVIFVFSCHHTLKFNSKFELKSFIQNVKEASFMTQLKNAKFSVGLYWDQKVAACPIHLQHHTMSELNGNIYVFGGIDEKGLFSSSFISYSIENNEWKQLTASIQPRKDTVMISVKDKIYLFGGYSDNMEPLNDLWIFDGVNWSLAENNVSLADGGYYSATKYTNNRILFVGGDKKIQTLIYNINECQWSEICSNEEAIIPMKYHNVAFCQQSETVLLFGGMSIPENEPVKDLYILDEEKNSWIKNSISLIGQFPTPRYGNLMLSLKSYIFILGGIGSSAPYVLNPNRYFNLIRNEGKFPMFVSFSAACVANDAIWALGGATEDGISNVFYKITILRDYQQQQ</sequence>
<dbReference type="SUPFAM" id="SSF50965">
    <property type="entry name" value="Galactose oxidase, central domain"/>
    <property type="match status" value="1"/>
</dbReference>
<evidence type="ECO:0000256" key="2">
    <source>
        <dbReference type="ARBA" id="ARBA00022737"/>
    </source>
</evidence>
<evidence type="ECO:0000256" key="1">
    <source>
        <dbReference type="ARBA" id="ARBA00022441"/>
    </source>
</evidence>
<dbReference type="PANTHER" id="PTHR46093">
    <property type="entry name" value="ACYL-COA-BINDING DOMAIN-CONTAINING PROTEIN 5"/>
    <property type="match status" value="1"/>
</dbReference>
<evidence type="ECO:0000313" key="5">
    <source>
        <dbReference type="Proteomes" id="UP001470230"/>
    </source>
</evidence>
<dbReference type="EMBL" id="JAPFFF010000005">
    <property type="protein sequence ID" value="KAK8889106.1"/>
    <property type="molecule type" value="Genomic_DNA"/>
</dbReference>
<dbReference type="SMART" id="SM00612">
    <property type="entry name" value="Kelch"/>
    <property type="match status" value="1"/>
</dbReference>
<dbReference type="Gene3D" id="2.120.10.80">
    <property type="entry name" value="Kelch-type beta propeller"/>
    <property type="match status" value="2"/>
</dbReference>